<proteinExistence type="inferred from homology"/>
<evidence type="ECO:0000256" key="2">
    <source>
        <dbReference type="ARBA" id="ARBA00022723"/>
    </source>
</evidence>
<comment type="catalytic activity">
    <reaction evidence="5">
        <text>diphosphate + H2O = 2 phosphate + H(+)</text>
        <dbReference type="Rhea" id="RHEA:24576"/>
        <dbReference type="ChEBI" id="CHEBI:15377"/>
        <dbReference type="ChEBI" id="CHEBI:15378"/>
        <dbReference type="ChEBI" id="CHEBI:33019"/>
        <dbReference type="ChEBI" id="CHEBI:43474"/>
        <dbReference type="EC" id="3.6.1.1"/>
    </reaction>
</comment>
<dbReference type="InterPro" id="IPR008162">
    <property type="entry name" value="Pyrophosphatase"/>
</dbReference>
<evidence type="ECO:0000256" key="5">
    <source>
        <dbReference type="HAMAP-Rule" id="MF_00209"/>
    </source>
</evidence>
<name>A0A2M7FQA3_9BACT</name>
<feature type="binding site" evidence="5">
    <location>
        <position position="42"/>
    </location>
    <ligand>
        <name>substrate</name>
    </ligand>
</feature>
<dbReference type="Proteomes" id="UP000230556">
    <property type="component" value="Unassembled WGS sequence"/>
</dbReference>
<comment type="cofactor">
    <cofactor evidence="1 5">
        <name>Mg(2+)</name>
        <dbReference type="ChEBI" id="CHEBI:18420"/>
    </cofactor>
</comment>
<comment type="similarity">
    <text evidence="5">Belongs to the PPase family.</text>
</comment>
<keyword evidence="2 5" id="KW-0479">Metal-binding</keyword>
<dbReference type="PANTHER" id="PTHR10286">
    <property type="entry name" value="INORGANIC PYROPHOSPHATASE"/>
    <property type="match status" value="1"/>
</dbReference>
<organism evidence="6 7">
    <name type="scientific">Candidatus Collierbacteria bacterium CG17_big_fil_post_rev_8_21_14_2_50_45_7</name>
    <dbReference type="NCBI Taxonomy" id="1974536"/>
    <lineage>
        <taxon>Bacteria</taxon>
        <taxon>Candidatus Collieribacteriota</taxon>
    </lineage>
</organism>
<protein>
    <recommendedName>
        <fullName evidence="5">Inorganic pyrophosphatase</fullName>
        <ecNumber evidence="5">3.6.1.1</ecNumber>
    </recommendedName>
    <alternativeName>
        <fullName evidence="5">Pyrophosphate phospho-hydrolase</fullName>
        <shortName evidence="5">PPase</shortName>
    </alternativeName>
</protein>
<feature type="binding site" evidence="5">
    <location>
        <position position="52"/>
    </location>
    <ligand>
        <name>Mg(2+)</name>
        <dbReference type="ChEBI" id="CHEBI:18420"/>
        <label>1</label>
    </ligand>
</feature>
<dbReference type="HAMAP" id="MF_00209">
    <property type="entry name" value="Inorganic_PPase"/>
    <property type="match status" value="1"/>
</dbReference>
<keyword evidence="4 5" id="KW-0460">Magnesium</keyword>
<reference evidence="7" key="1">
    <citation type="submission" date="2017-09" db="EMBL/GenBank/DDBJ databases">
        <title>Depth-based differentiation of microbial function through sediment-hosted aquifers and enrichment of novel symbionts in the deep terrestrial subsurface.</title>
        <authorList>
            <person name="Probst A.J."/>
            <person name="Ladd B."/>
            <person name="Jarett J.K."/>
            <person name="Geller-Mcgrath D.E."/>
            <person name="Sieber C.M.K."/>
            <person name="Emerson J.B."/>
            <person name="Anantharaman K."/>
            <person name="Thomas B.C."/>
            <person name="Malmstrom R."/>
            <person name="Stieglmeier M."/>
            <person name="Klingl A."/>
            <person name="Woyke T."/>
            <person name="Ryan C.M."/>
            <person name="Banfield J.F."/>
        </authorList>
    </citation>
    <scope>NUCLEOTIDE SEQUENCE [LARGE SCALE GENOMIC DNA]</scope>
</reference>
<accession>A0A2M7FQA3</accession>
<feature type="binding site" evidence="5">
    <location>
        <position position="16"/>
    </location>
    <ligand>
        <name>substrate</name>
    </ligand>
</feature>
<feature type="binding site" evidence="5">
    <location>
        <position position="57"/>
    </location>
    <ligand>
        <name>Mg(2+)</name>
        <dbReference type="ChEBI" id="CHEBI:18420"/>
        <label>2</label>
    </ligand>
</feature>
<dbReference type="InterPro" id="IPR036649">
    <property type="entry name" value="Pyrophosphatase_sf"/>
</dbReference>
<dbReference type="EC" id="3.6.1.1" evidence="5"/>
<gene>
    <name evidence="5" type="primary">ppa</name>
    <name evidence="6" type="ORF">COW38_01505</name>
</gene>
<dbReference type="GO" id="GO:0006796">
    <property type="term" value="P:phosphate-containing compound metabolic process"/>
    <property type="evidence" value="ECO:0007669"/>
    <property type="project" value="InterPro"/>
</dbReference>
<feature type="binding site" evidence="5">
    <location>
        <position position="89"/>
    </location>
    <ligand>
        <name>Mg(2+)</name>
        <dbReference type="ChEBI" id="CHEBI:18420"/>
        <label>1</label>
    </ligand>
</feature>
<dbReference type="CDD" id="cd00412">
    <property type="entry name" value="pyrophosphatase"/>
    <property type="match status" value="1"/>
</dbReference>
<comment type="function">
    <text evidence="5">Catalyzes the hydrolysis of inorganic pyrophosphate (PPi) forming two phosphate ions.</text>
</comment>
<evidence type="ECO:0000313" key="7">
    <source>
        <dbReference type="Proteomes" id="UP000230556"/>
    </source>
</evidence>
<dbReference type="AlphaFoldDB" id="A0A2M7FQA3"/>
<keyword evidence="3 5" id="KW-0378">Hydrolase</keyword>
<dbReference type="GO" id="GO:0004427">
    <property type="term" value="F:inorganic diphosphate phosphatase activity"/>
    <property type="evidence" value="ECO:0007669"/>
    <property type="project" value="UniProtKB-UniRule"/>
</dbReference>
<dbReference type="GO" id="GO:0000287">
    <property type="term" value="F:magnesium ion binding"/>
    <property type="evidence" value="ECO:0007669"/>
    <property type="project" value="UniProtKB-UniRule"/>
</dbReference>
<dbReference type="GO" id="GO:0005737">
    <property type="term" value="C:cytoplasm"/>
    <property type="evidence" value="ECO:0007669"/>
    <property type="project" value="UniProtKB-SubCell"/>
</dbReference>
<evidence type="ECO:0000313" key="6">
    <source>
        <dbReference type="EMBL" id="PIW08082.1"/>
    </source>
</evidence>
<dbReference type="Gene3D" id="3.90.80.10">
    <property type="entry name" value="Inorganic pyrophosphatase"/>
    <property type="match status" value="1"/>
</dbReference>
<feature type="binding site" evidence="5">
    <location>
        <position position="57"/>
    </location>
    <ligand>
        <name>Mg(2+)</name>
        <dbReference type="ChEBI" id="CHEBI:18420"/>
        <label>1</label>
    </ligand>
</feature>
<evidence type="ECO:0000256" key="4">
    <source>
        <dbReference type="ARBA" id="ARBA00022842"/>
    </source>
</evidence>
<evidence type="ECO:0000256" key="3">
    <source>
        <dbReference type="ARBA" id="ARBA00022801"/>
    </source>
</evidence>
<dbReference type="Pfam" id="PF00719">
    <property type="entry name" value="Pyrophosphatase"/>
    <property type="match status" value="1"/>
</dbReference>
<dbReference type="SUPFAM" id="SSF50324">
    <property type="entry name" value="Inorganic pyrophosphatase"/>
    <property type="match status" value="1"/>
</dbReference>
<feature type="binding site" evidence="5">
    <location>
        <position position="128"/>
    </location>
    <ligand>
        <name>substrate</name>
    </ligand>
</feature>
<comment type="subunit">
    <text evidence="5">Homohexamer.</text>
</comment>
<evidence type="ECO:0000256" key="1">
    <source>
        <dbReference type="ARBA" id="ARBA00001946"/>
    </source>
</evidence>
<comment type="subcellular location">
    <subcellularLocation>
        <location evidence="5">Cytoplasm</location>
    </subcellularLocation>
</comment>
<keyword evidence="5" id="KW-0963">Cytoplasm</keyword>
<comment type="caution">
    <text evidence="6">The sequence shown here is derived from an EMBL/GenBank/DDBJ whole genome shotgun (WGS) entry which is preliminary data.</text>
</comment>
<sequence length="181" mass="20221">MDIKVFIEIPEGGKVKYERDEETGMLMCDRILHTPMYYPANYGYVIDSLGEDGDPTDIILLASEAIIPGVGIKAKLIGMLEMSDEEGVDTKLIAVPIQKVDPLFGTWNDIQDIPEHTKNKIKHFFDHYKDLEPGKFVKTGAFLGATDATKVLEADMNRLYLGVRPLGVTNIPRGRTPNKKI</sequence>
<dbReference type="EMBL" id="PFFO01000071">
    <property type="protein sequence ID" value="PIW08082.1"/>
    <property type="molecule type" value="Genomic_DNA"/>
</dbReference>
<feature type="binding site" evidence="5">
    <location>
        <position position="30"/>
    </location>
    <ligand>
        <name>substrate</name>
    </ligand>
</feature>